<evidence type="ECO:0000313" key="2">
    <source>
        <dbReference type="EMBL" id="GAA5497610.1"/>
    </source>
</evidence>
<dbReference type="EMBL" id="BAABRL010000019">
    <property type="protein sequence ID" value="GAA5497610.1"/>
    <property type="molecule type" value="Genomic_DNA"/>
</dbReference>
<keyword evidence="3" id="KW-1185">Reference proteome</keyword>
<reference evidence="2 3" key="1">
    <citation type="submission" date="2024-02" db="EMBL/GenBank/DDBJ databases">
        <title>Rubritalea halochordaticola NBRC 107102.</title>
        <authorList>
            <person name="Ichikawa N."/>
            <person name="Katano-Makiyama Y."/>
            <person name="Hidaka K."/>
        </authorList>
    </citation>
    <scope>NUCLEOTIDE SEQUENCE [LARGE SCALE GENOMIC DNA]</scope>
    <source>
        <strain evidence="2 3">NBRC 107102</strain>
    </source>
</reference>
<keyword evidence="1" id="KW-0812">Transmembrane</keyword>
<evidence type="ECO:0000256" key="1">
    <source>
        <dbReference type="SAM" id="Phobius"/>
    </source>
</evidence>
<comment type="caution">
    <text evidence="2">The sequence shown here is derived from an EMBL/GenBank/DDBJ whole genome shotgun (WGS) entry which is preliminary data.</text>
</comment>
<evidence type="ECO:0000313" key="3">
    <source>
        <dbReference type="Proteomes" id="UP001424741"/>
    </source>
</evidence>
<accession>A0ABP9V4R4</accession>
<name>A0ABP9V4R4_9BACT</name>
<protein>
    <submittedName>
        <fullName evidence="2">Uncharacterized protein</fullName>
    </submittedName>
</protein>
<sequence length="71" mass="8388">MVSLFNNLILLFSIALFVLYYFKRWKAFNLLVAFIVCFAFYWGMRLAFRGEVMGWLVSLLSIAVLKQKRAE</sequence>
<keyword evidence="1" id="KW-1133">Transmembrane helix</keyword>
<keyword evidence="1" id="KW-0472">Membrane</keyword>
<organism evidence="2 3">
    <name type="scientific">Rubritalea halochordaticola</name>
    <dbReference type="NCBI Taxonomy" id="714537"/>
    <lineage>
        <taxon>Bacteria</taxon>
        <taxon>Pseudomonadati</taxon>
        <taxon>Verrucomicrobiota</taxon>
        <taxon>Verrucomicrobiia</taxon>
        <taxon>Verrucomicrobiales</taxon>
        <taxon>Rubritaleaceae</taxon>
        <taxon>Rubritalea</taxon>
    </lineage>
</organism>
<feature type="transmembrane region" description="Helical" evidence="1">
    <location>
        <begin position="6"/>
        <end position="22"/>
    </location>
</feature>
<gene>
    <name evidence="2" type="ORF">Rhal01_03806</name>
</gene>
<feature type="transmembrane region" description="Helical" evidence="1">
    <location>
        <begin position="27"/>
        <end position="44"/>
    </location>
</feature>
<proteinExistence type="predicted"/>
<dbReference type="Proteomes" id="UP001424741">
    <property type="component" value="Unassembled WGS sequence"/>
</dbReference>